<keyword evidence="5" id="KW-0547">Nucleotide-binding</keyword>
<keyword evidence="11" id="KW-0472">Membrane</keyword>
<dbReference type="InterPro" id="IPR005467">
    <property type="entry name" value="His_kinase_dom"/>
</dbReference>
<keyword evidence="4" id="KW-0808">Transferase</keyword>
<protein>
    <recommendedName>
        <fullName evidence="2">histidine kinase</fullName>
        <ecNumber evidence="2">2.7.13.3</ecNumber>
    </recommendedName>
</protein>
<dbReference type="SUPFAM" id="SSF55874">
    <property type="entry name" value="ATPase domain of HSP90 chaperone/DNA topoisomerase II/histidine kinase"/>
    <property type="match status" value="1"/>
</dbReference>
<dbReference type="CDD" id="cd16917">
    <property type="entry name" value="HATPase_UhpB-NarQ-NarX-like"/>
    <property type="match status" value="1"/>
</dbReference>
<evidence type="ECO:0000256" key="5">
    <source>
        <dbReference type="ARBA" id="ARBA00022741"/>
    </source>
</evidence>
<dbReference type="AlphaFoldDB" id="A0A936ZV15"/>
<evidence type="ECO:0000259" key="13">
    <source>
        <dbReference type="PROSITE" id="PS50109"/>
    </source>
</evidence>
<feature type="chain" id="PRO_5036828774" description="histidine kinase" evidence="12">
    <location>
        <begin position="22"/>
        <end position="716"/>
    </location>
</feature>
<accession>A0A936ZV15</accession>
<comment type="caution">
    <text evidence="14">The sequence shown here is derived from an EMBL/GenBank/DDBJ whole genome shotgun (WGS) entry which is preliminary data.</text>
</comment>
<feature type="transmembrane region" description="Helical" evidence="11">
    <location>
        <begin position="454"/>
        <end position="474"/>
    </location>
</feature>
<keyword evidence="11" id="KW-0812">Transmembrane</keyword>
<dbReference type="Gene3D" id="1.25.40.10">
    <property type="entry name" value="Tetratricopeptide repeat domain"/>
    <property type="match status" value="2"/>
</dbReference>
<evidence type="ECO:0000256" key="11">
    <source>
        <dbReference type="SAM" id="Phobius"/>
    </source>
</evidence>
<dbReference type="InterPro" id="IPR036890">
    <property type="entry name" value="HATPase_C_sf"/>
</dbReference>
<dbReference type="PROSITE" id="PS50109">
    <property type="entry name" value="HIS_KIN"/>
    <property type="match status" value="1"/>
</dbReference>
<evidence type="ECO:0000256" key="6">
    <source>
        <dbReference type="ARBA" id="ARBA00022777"/>
    </source>
</evidence>
<sequence length="716" mass="82933">MQNFFSPIFLFVLSIPFLMLGQTNSTTLSYEQEMYQQEKPLIDSALNLTNKGDIKGYTMSHKLLKTLKSKRALININLMLSRYFMSKTLTDSSIFYVNKALKYTLKNDTIHTRVQSTAYNILAINHLTKGLFEKAKKWNLKGIEAAEKYNNKYVYYLNMHGLARVYRETGDYQKSLKYFKKCLEYKEDKQIIYGSYINIGGIYSILQNFERSEEYLQKGSILAKKDNDHKALAVITENLASNAQFQGKYEEAISLYEKAIEVSEKHDFLQIALVSRMDIGNILLNQKKYKEADSIYLKALDEAVKLGYLEQQFYIYENLKEIALHQSDYKNAFNYISQYFQVKDSISKLQKDKEINELEVKYQTSQKEKEIKFLQIENTNRILELTNQNETVRNLRLQQEIEKKENENQILSLECSAEQTENENILLKKDQEIKQAELKINEANLARQKSLKNIILYSFLIILIPVIGLLIMYYQKLKTQSQLNKKQEEVSQQKISTILKEQELKVIKASVDGQDKERKRIAQELHDSICGNLAAIKLHLSNAVNDTKNGYLRTINLQLDDTYEQVRNLSHNLLPKKFSHNNFCDVIEEYFTSIGDASKLITTFTVYPRKKVDLLDELIQLETFKIIQELITNTIKHAKASSVELQLTLSENTLNILFEDNGIGFDTRQTTSGIGLENIKSRLQNISGTLSIDSRVHRGTIIDIEVPIKIDVMDNV</sequence>
<dbReference type="SMART" id="SM00387">
    <property type="entry name" value="HATPase_c"/>
    <property type="match status" value="1"/>
</dbReference>
<dbReference type="InterPro" id="IPR011712">
    <property type="entry name" value="Sig_transdc_His_kin_sub3_dim/P"/>
</dbReference>
<dbReference type="Gene3D" id="3.30.565.10">
    <property type="entry name" value="Histidine kinase-like ATPase, C-terminal domain"/>
    <property type="match status" value="1"/>
</dbReference>
<dbReference type="Pfam" id="PF02518">
    <property type="entry name" value="HATPase_c"/>
    <property type="match status" value="1"/>
</dbReference>
<dbReference type="PANTHER" id="PTHR24421">
    <property type="entry name" value="NITRATE/NITRITE SENSOR PROTEIN NARX-RELATED"/>
    <property type="match status" value="1"/>
</dbReference>
<comment type="catalytic activity">
    <reaction evidence="1">
        <text>ATP + protein L-histidine = ADP + protein N-phospho-L-histidine.</text>
        <dbReference type="EC" id="2.7.13.3"/>
    </reaction>
</comment>
<keyword evidence="3" id="KW-0597">Phosphoprotein</keyword>
<dbReference type="GO" id="GO:0000155">
    <property type="term" value="F:phosphorelay sensor kinase activity"/>
    <property type="evidence" value="ECO:0007669"/>
    <property type="project" value="InterPro"/>
</dbReference>
<evidence type="ECO:0000256" key="7">
    <source>
        <dbReference type="ARBA" id="ARBA00022840"/>
    </source>
</evidence>
<evidence type="ECO:0000313" key="15">
    <source>
        <dbReference type="Proteomes" id="UP000651057"/>
    </source>
</evidence>
<organism evidence="14 15">
    <name type="scientific">Aquimarina mytili</name>
    <dbReference type="NCBI Taxonomy" id="874423"/>
    <lineage>
        <taxon>Bacteria</taxon>
        <taxon>Pseudomonadati</taxon>
        <taxon>Bacteroidota</taxon>
        <taxon>Flavobacteriia</taxon>
        <taxon>Flavobacteriales</taxon>
        <taxon>Flavobacteriaceae</taxon>
        <taxon>Aquimarina</taxon>
    </lineage>
</organism>
<dbReference type="PROSITE" id="PS50005">
    <property type="entry name" value="TPR"/>
    <property type="match status" value="2"/>
</dbReference>
<dbReference type="SMART" id="SM00028">
    <property type="entry name" value="TPR"/>
    <property type="match status" value="5"/>
</dbReference>
<dbReference type="Gene3D" id="1.20.5.1930">
    <property type="match status" value="1"/>
</dbReference>
<dbReference type="InterPro" id="IPR050482">
    <property type="entry name" value="Sensor_HK_TwoCompSys"/>
</dbReference>
<dbReference type="GO" id="GO:0005524">
    <property type="term" value="F:ATP binding"/>
    <property type="evidence" value="ECO:0007669"/>
    <property type="project" value="UniProtKB-KW"/>
</dbReference>
<dbReference type="EC" id="2.7.13.3" evidence="2"/>
<dbReference type="Pfam" id="PF13424">
    <property type="entry name" value="TPR_12"/>
    <property type="match status" value="2"/>
</dbReference>
<evidence type="ECO:0000256" key="3">
    <source>
        <dbReference type="ARBA" id="ARBA00022553"/>
    </source>
</evidence>
<keyword evidence="7" id="KW-0067">ATP-binding</keyword>
<reference evidence="14" key="1">
    <citation type="submission" date="2021-01" db="EMBL/GenBank/DDBJ databases">
        <authorList>
            <person name="Zhong Y.L."/>
        </authorList>
    </citation>
    <scope>NUCLEOTIDE SEQUENCE</scope>
    <source>
        <strain evidence="14">KCTC 23302</strain>
    </source>
</reference>
<evidence type="ECO:0000256" key="4">
    <source>
        <dbReference type="ARBA" id="ARBA00022679"/>
    </source>
</evidence>
<gene>
    <name evidence="14" type="ORF">JJQ60_21480</name>
</gene>
<dbReference type="Pfam" id="PF13181">
    <property type="entry name" value="TPR_8"/>
    <property type="match status" value="1"/>
</dbReference>
<feature type="coiled-coil region" evidence="10">
    <location>
        <begin position="348"/>
        <end position="453"/>
    </location>
</feature>
<evidence type="ECO:0000256" key="8">
    <source>
        <dbReference type="ARBA" id="ARBA00023012"/>
    </source>
</evidence>
<evidence type="ECO:0000256" key="12">
    <source>
        <dbReference type="SAM" id="SignalP"/>
    </source>
</evidence>
<proteinExistence type="predicted"/>
<dbReference type="InterPro" id="IPR003594">
    <property type="entry name" value="HATPase_dom"/>
</dbReference>
<dbReference type="Pfam" id="PF07730">
    <property type="entry name" value="HisKA_3"/>
    <property type="match status" value="1"/>
</dbReference>
<dbReference type="GO" id="GO:0016020">
    <property type="term" value="C:membrane"/>
    <property type="evidence" value="ECO:0007669"/>
    <property type="project" value="InterPro"/>
</dbReference>
<feature type="repeat" description="TPR" evidence="9">
    <location>
        <begin position="233"/>
        <end position="266"/>
    </location>
</feature>
<evidence type="ECO:0000313" key="14">
    <source>
        <dbReference type="EMBL" id="MBL0686114.1"/>
    </source>
</evidence>
<dbReference type="InterPro" id="IPR011990">
    <property type="entry name" value="TPR-like_helical_dom_sf"/>
</dbReference>
<dbReference type="EMBL" id="JAERQJ010000018">
    <property type="protein sequence ID" value="MBL0686114.1"/>
    <property type="molecule type" value="Genomic_DNA"/>
</dbReference>
<evidence type="ECO:0000256" key="10">
    <source>
        <dbReference type="SAM" id="Coils"/>
    </source>
</evidence>
<keyword evidence="10" id="KW-0175">Coiled coil</keyword>
<evidence type="ECO:0000256" key="2">
    <source>
        <dbReference type="ARBA" id="ARBA00012438"/>
    </source>
</evidence>
<name>A0A936ZV15_9FLAO</name>
<keyword evidence="11" id="KW-1133">Transmembrane helix</keyword>
<keyword evidence="12" id="KW-0732">Signal</keyword>
<dbReference type="InterPro" id="IPR019734">
    <property type="entry name" value="TPR_rpt"/>
</dbReference>
<keyword evidence="6" id="KW-0418">Kinase</keyword>
<evidence type="ECO:0000256" key="1">
    <source>
        <dbReference type="ARBA" id="ARBA00000085"/>
    </source>
</evidence>
<keyword evidence="15" id="KW-1185">Reference proteome</keyword>
<evidence type="ECO:0000256" key="9">
    <source>
        <dbReference type="PROSITE-ProRule" id="PRU00339"/>
    </source>
</evidence>
<feature type="signal peptide" evidence="12">
    <location>
        <begin position="1"/>
        <end position="21"/>
    </location>
</feature>
<dbReference type="PANTHER" id="PTHR24421:SF10">
    <property type="entry name" value="NITRATE_NITRITE SENSOR PROTEIN NARQ"/>
    <property type="match status" value="1"/>
</dbReference>
<keyword evidence="9" id="KW-0802">TPR repeat</keyword>
<dbReference type="GO" id="GO:0046983">
    <property type="term" value="F:protein dimerization activity"/>
    <property type="evidence" value="ECO:0007669"/>
    <property type="project" value="InterPro"/>
</dbReference>
<dbReference type="SUPFAM" id="SSF48452">
    <property type="entry name" value="TPR-like"/>
    <property type="match status" value="2"/>
</dbReference>
<feature type="repeat" description="TPR" evidence="9">
    <location>
        <begin position="156"/>
        <end position="189"/>
    </location>
</feature>
<feature type="domain" description="Histidine kinase" evidence="13">
    <location>
        <begin position="625"/>
        <end position="710"/>
    </location>
</feature>
<keyword evidence="8" id="KW-0902">Two-component regulatory system</keyword>
<dbReference type="Proteomes" id="UP000651057">
    <property type="component" value="Unassembled WGS sequence"/>
</dbReference>